<evidence type="ECO:0000313" key="1">
    <source>
        <dbReference type="Proteomes" id="UP000085678"/>
    </source>
</evidence>
<dbReference type="InParanoid" id="A0A1S3IYA6"/>
<sequence length="167" mass="18923">MSATIQGDLFLKYFAKEEEIKLMSQASIFVGTKRYPVELVYLENINQRFGSDLTSFQKVKLATLIMKYNQTTPAHYLTSDDPSDQPIKEFLLELKDAHLYNAVGKRLAASREAKGSSVTDLEYDLALTLIRLSAVPGESILVFLPGKFRYLDVSIYMRNSTFISHVI</sequence>
<dbReference type="RefSeq" id="XP_013403008.1">
    <property type="nucleotide sequence ID" value="XM_013547554.1"/>
</dbReference>
<protein>
    <submittedName>
        <fullName evidence="2">Uncharacterized protein LOC106168486</fullName>
    </submittedName>
</protein>
<accession>A0A1S3IYA6</accession>
<proteinExistence type="predicted"/>
<keyword evidence="1" id="KW-1185">Reference proteome</keyword>
<dbReference type="GeneID" id="106168486"/>
<reference evidence="2" key="1">
    <citation type="submission" date="2025-08" db="UniProtKB">
        <authorList>
            <consortium name="RefSeq"/>
        </authorList>
    </citation>
    <scope>IDENTIFICATION</scope>
    <source>
        <tissue evidence="2">Gonads</tissue>
    </source>
</reference>
<gene>
    <name evidence="2" type="primary">LOC106168486</name>
</gene>
<name>A0A1S3IYA6_LINAN</name>
<organism evidence="1 2">
    <name type="scientific">Lingula anatina</name>
    <name type="common">Brachiopod</name>
    <name type="synonym">Lingula unguis</name>
    <dbReference type="NCBI Taxonomy" id="7574"/>
    <lineage>
        <taxon>Eukaryota</taxon>
        <taxon>Metazoa</taxon>
        <taxon>Spiralia</taxon>
        <taxon>Lophotrochozoa</taxon>
        <taxon>Brachiopoda</taxon>
        <taxon>Linguliformea</taxon>
        <taxon>Lingulata</taxon>
        <taxon>Lingulida</taxon>
        <taxon>Linguloidea</taxon>
        <taxon>Lingulidae</taxon>
        <taxon>Lingula</taxon>
    </lineage>
</organism>
<dbReference type="Proteomes" id="UP000085678">
    <property type="component" value="Unplaced"/>
</dbReference>
<evidence type="ECO:0000313" key="2">
    <source>
        <dbReference type="RefSeq" id="XP_013403008.1"/>
    </source>
</evidence>
<dbReference type="AlphaFoldDB" id="A0A1S3IYA6"/>
<dbReference type="KEGG" id="lak:106168486"/>